<name>A0ABV3ZRY6_9BURK</name>
<feature type="domain" description="Fido" evidence="1">
    <location>
        <begin position="233"/>
        <end position="383"/>
    </location>
</feature>
<evidence type="ECO:0000259" key="1">
    <source>
        <dbReference type="PROSITE" id="PS51459"/>
    </source>
</evidence>
<dbReference type="SUPFAM" id="SSF140931">
    <property type="entry name" value="Fic-like"/>
    <property type="match status" value="1"/>
</dbReference>
<protein>
    <submittedName>
        <fullName evidence="2">Fic family protein</fullName>
    </submittedName>
</protein>
<evidence type="ECO:0000313" key="2">
    <source>
        <dbReference type="EMBL" id="MEX8192362.1"/>
    </source>
</evidence>
<accession>A0ABV3ZRY6</accession>
<dbReference type="InterPro" id="IPR003812">
    <property type="entry name" value="Fido"/>
</dbReference>
<dbReference type="Proteomes" id="UP001561046">
    <property type="component" value="Unassembled WGS sequence"/>
</dbReference>
<dbReference type="InterPro" id="IPR040198">
    <property type="entry name" value="Fido_containing"/>
</dbReference>
<dbReference type="RefSeq" id="WP_369337566.1">
    <property type="nucleotide sequence ID" value="NZ_JBFYGN010000005.1"/>
</dbReference>
<dbReference type="Pfam" id="PF02661">
    <property type="entry name" value="Fic"/>
    <property type="match status" value="1"/>
</dbReference>
<dbReference type="PANTHER" id="PTHR13504:SF38">
    <property type="entry name" value="FIDO DOMAIN-CONTAINING PROTEIN"/>
    <property type="match status" value="1"/>
</dbReference>
<dbReference type="InterPro" id="IPR036597">
    <property type="entry name" value="Fido-like_dom_sf"/>
</dbReference>
<dbReference type="PANTHER" id="PTHR13504">
    <property type="entry name" value="FIDO DOMAIN-CONTAINING PROTEIN DDB_G0283145"/>
    <property type="match status" value="1"/>
</dbReference>
<dbReference type="EMBL" id="JBFYGN010000005">
    <property type="protein sequence ID" value="MEX8192362.1"/>
    <property type="molecule type" value="Genomic_DNA"/>
</dbReference>
<dbReference type="Gene3D" id="1.10.3290.10">
    <property type="entry name" value="Fido-like domain"/>
    <property type="match status" value="1"/>
</dbReference>
<gene>
    <name evidence="2" type="ORF">AB6724_05855</name>
</gene>
<proteinExistence type="predicted"/>
<dbReference type="PROSITE" id="PS51459">
    <property type="entry name" value="FIDO"/>
    <property type="match status" value="1"/>
</dbReference>
<keyword evidence="3" id="KW-1185">Reference proteome</keyword>
<evidence type="ECO:0000313" key="3">
    <source>
        <dbReference type="Proteomes" id="UP001561046"/>
    </source>
</evidence>
<comment type="caution">
    <text evidence="2">The sequence shown here is derived from an EMBL/GenBank/DDBJ whole genome shotgun (WGS) entry which is preliminary data.</text>
</comment>
<reference evidence="2 3" key="1">
    <citation type="journal article" date="2013" name="Int. J. Syst. Evol. Microbiol.">
        <title>Comamonas guangdongensis sp. nov., isolated from subterranean forest sediment, and emended description of the genus Comamonas.</title>
        <authorList>
            <person name="Zhang J."/>
            <person name="Wang Y."/>
            <person name="Zhou S."/>
            <person name="Wu C."/>
            <person name="He J."/>
            <person name="Li F."/>
        </authorList>
    </citation>
    <scope>NUCLEOTIDE SEQUENCE [LARGE SCALE GENOMIC DNA]</scope>
    <source>
        <strain evidence="2 3">CCTCC AB2011133</strain>
    </source>
</reference>
<sequence length="496" mass="55951">MAYHRKVGYAHLRDKLDTGAFEPERPAKVYPVQKFVPLAECLQVPEQSAPAADASPLEHLLFALKHEDLDLQAAILALKKIDAAPLVAQFAAAPSSRFLQQACFLWEVANRQQLDAPLAKGPTLPLFDPATFLTGPSQKFTRWRVDFNGLGSPQYSPSVRLTPEIKALLNADILGQAREFIQSIDPEMVQRAVRWAYLSETEGSYAIEREAPTGNRTEAFARLLARAHEEEQLTEDYLAVLQNLTVQSAIDHAVQYRHRQNWLRRDSSVTYVPPAPEHLIPVMEGLLALANRKDGHIPPLVLGSLVSFGFVFAHPFMDGNGRLSRFLFHKMACRDANLPNGLVLPISTAMARHEDRYLQALCSFSAPARELWTVAKVSDLEYECSFDGSPEIYHYWDATQCVQFGLEMAKEALQHDLHTEVQFLGQFDRVYKHVNKAIDMNNNLMNTLVQLLVKNQGRLSNNKRKMFSAKGYPEAVLDEAERIAQATLQQEDEYRD</sequence>
<organism evidence="2 3">
    <name type="scientific">Comamonas guangdongensis</name>
    <dbReference type="NCBI Taxonomy" id="510515"/>
    <lineage>
        <taxon>Bacteria</taxon>
        <taxon>Pseudomonadati</taxon>
        <taxon>Pseudomonadota</taxon>
        <taxon>Betaproteobacteria</taxon>
        <taxon>Burkholderiales</taxon>
        <taxon>Comamonadaceae</taxon>
        <taxon>Comamonas</taxon>
    </lineage>
</organism>